<feature type="domain" description="HPt" evidence="2">
    <location>
        <begin position="53"/>
        <end position="107"/>
    </location>
</feature>
<dbReference type="InterPro" id="IPR036641">
    <property type="entry name" value="HPT_dom_sf"/>
</dbReference>
<dbReference type="Pfam" id="PF01627">
    <property type="entry name" value="Hpt"/>
    <property type="match status" value="1"/>
</dbReference>
<dbReference type="SUPFAM" id="SSF47226">
    <property type="entry name" value="Histidine-containing phosphotransfer domain, HPT domain"/>
    <property type="match status" value="1"/>
</dbReference>
<organism evidence="3 4">
    <name type="scientific">Labrys wisconsinensis</name>
    <dbReference type="NCBI Taxonomy" id="425677"/>
    <lineage>
        <taxon>Bacteria</taxon>
        <taxon>Pseudomonadati</taxon>
        <taxon>Pseudomonadota</taxon>
        <taxon>Alphaproteobacteria</taxon>
        <taxon>Hyphomicrobiales</taxon>
        <taxon>Xanthobacteraceae</taxon>
        <taxon>Labrys</taxon>
    </lineage>
</organism>
<keyword evidence="1" id="KW-0902">Two-component regulatory system</keyword>
<accession>A0ABU0JFF4</accession>
<comment type="caution">
    <text evidence="3">The sequence shown here is derived from an EMBL/GenBank/DDBJ whole genome shotgun (WGS) entry which is preliminary data.</text>
</comment>
<keyword evidence="4" id="KW-1185">Reference proteome</keyword>
<dbReference type="Proteomes" id="UP001242480">
    <property type="component" value="Unassembled WGS sequence"/>
</dbReference>
<dbReference type="InterPro" id="IPR008207">
    <property type="entry name" value="Sig_transdc_His_kin_Hpt_dom"/>
</dbReference>
<proteinExistence type="predicted"/>
<protein>
    <submittedName>
        <fullName evidence="3">HPt (Histidine-containing phosphotransfer) domain-containing protein</fullName>
    </submittedName>
</protein>
<evidence type="ECO:0000313" key="3">
    <source>
        <dbReference type="EMBL" id="MDQ0473019.1"/>
    </source>
</evidence>
<dbReference type="Gene3D" id="1.20.120.160">
    <property type="entry name" value="HPT domain"/>
    <property type="match status" value="1"/>
</dbReference>
<name>A0ABU0JFF4_9HYPH</name>
<gene>
    <name evidence="3" type="ORF">QO011_006052</name>
</gene>
<evidence type="ECO:0000256" key="1">
    <source>
        <dbReference type="ARBA" id="ARBA00023012"/>
    </source>
</evidence>
<dbReference type="EMBL" id="JAUSVX010000014">
    <property type="protein sequence ID" value="MDQ0473019.1"/>
    <property type="molecule type" value="Genomic_DNA"/>
</dbReference>
<evidence type="ECO:0000313" key="4">
    <source>
        <dbReference type="Proteomes" id="UP001242480"/>
    </source>
</evidence>
<reference evidence="3 4" key="1">
    <citation type="submission" date="2023-07" db="EMBL/GenBank/DDBJ databases">
        <title>Genomic Encyclopedia of Type Strains, Phase IV (KMG-IV): sequencing the most valuable type-strain genomes for metagenomic binning, comparative biology and taxonomic classification.</title>
        <authorList>
            <person name="Goeker M."/>
        </authorList>
    </citation>
    <scope>NUCLEOTIDE SEQUENCE [LARGE SCALE GENOMIC DNA]</scope>
    <source>
        <strain evidence="3 4">DSM 19619</strain>
    </source>
</reference>
<sequence length="115" mass="11842">MERIVPDDIGCNEDVVLDAGHLARQTFGDAALERELLVLFSGQSAALAARIVAGEAPERRMAAHTLKGSARAVGAWALAAAAAAVEAGDGGPERLEAELARAQAAIRDRLAQDAG</sequence>
<evidence type="ECO:0000259" key="2">
    <source>
        <dbReference type="Pfam" id="PF01627"/>
    </source>
</evidence>